<evidence type="ECO:0000313" key="1">
    <source>
        <dbReference type="EMBL" id="CAF4619214.1"/>
    </source>
</evidence>
<gene>
    <name evidence="1" type="ORF">SMN809_LOCUS39818</name>
    <name evidence="2" type="ORF">SMN809_LOCUS80484</name>
</gene>
<dbReference type="EMBL" id="CAJOBI010107817">
    <property type="protein sequence ID" value="CAF4619214.1"/>
    <property type="molecule type" value="Genomic_DNA"/>
</dbReference>
<reference evidence="1" key="1">
    <citation type="submission" date="2021-02" db="EMBL/GenBank/DDBJ databases">
        <authorList>
            <person name="Nowell W R."/>
        </authorList>
    </citation>
    <scope>NUCLEOTIDE SEQUENCE</scope>
</reference>
<dbReference type="EMBL" id="CAJOBI010345451">
    <property type="protein sequence ID" value="CAF5217439.1"/>
    <property type="molecule type" value="Genomic_DNA"/>
</dbReference>
<organism evidence="1 3">
    <name type="scientific">Rotaria magnacalcarata</name>
    <dbReference type="NCBI Taxonomy" id="392030"/>
    <lineage>
        <taxon>Eukaryota</taxon>
        <taxon>Metazoa</taxon>
        <taxon>Spiralia</taxon>
        <taxon>Gnathifera</taxon>
        <taxon>Rotifera</taxon>
        <taxon>Eurotatoria</taxon>
        <taxon>Bdelloidea</taxon>
        <taxon>Philodinida</taxon>
        <taxon>Philodinidae</taxon>
        <taxon>Rotaria</taxon>
    </lineage>
</organism>
<comment type="caution">
    <text evidence="1">The sequence shown here is derived from an EMBL/GenBank/DDBJ whole genome shotgun (WGS) entry which is preliminary data.</text>
</comment>
<feature type="non-terminal residue" evidence="1">
    <location>
        <position position="1"/>
    </location>
</feature>
<evidence type="ECO:0000313" key="3">
    <source>
        <dbReference type="Proteomes" id="UP000676336"/>
    </source>
</evidence>
<accession>A0A8S2ZCM6</accession>
<protein>
    <submittedName>
        <fullName evidence="1">Uncharacterized protein</fullName>
    </submittedName>
</protein>
<dbReference type="AlphaFoldDB" id="A0A8S2ZCM6"/>
<name>A0A8S2ZCM6_9BILA</name>
<proteinExistence type="predicted"/>
<sequence>MAATLYPPLRIRDIPGPQPGQFGLLEKSYRPHKNLVAQNRELEAIRET</sequence>
<dbReference type="Proteomes" id="UP000676336">
    <property type="component" value="Unassembled WGS sequence"/>
</dbReference>
<evidence type="ECO:0000313" key="2">
    <source>
        <dbReference type="EMBL" id="CAF5217439.1"/>
    </source>
</evidence>